<sequence length="926" mass="108254">MNEQKDVQNVSVSSNPSSRKVVHFNETISTSMQFTTSTSLLTTSSSTTSLTLPLIAGKAGVRFKITILFLGLFIALIIGFILSLLLVSQVISVPTHSLPSHRFHTTVWEHSVTKHNHRLFQYLDSFLIDQLDLNTDVCRDFYGFVCRKWLTQHPLSSLEFKRSWLTESSRSIRSNFARMLTNYSENYAYNYQMELRENQTEMVRREKEIVDFDGLTSGKNELEQFYSFHDGFDDTHHKLVKRQSSSPPNDLNQSISNMLLYYHQCIHTSESVLLQQLHQLAHDRFWFTNNYEIIFTTNHLYFLFEQMIEHPLLHIWNVNTINFHTQIILHIQRQIQDQQTLFSTLQIEQASLFEHYVEKNQINLCYQSPRVGPLANTLKEYQQLLTFSFPFTNSTMSDDLHRLISDQDSLPIIHSSVKRSSDLRDLIQFILDKQIIDESNHTEIYSLLRNFTTDLEQYLMNIPLFRSTITHQCQLFLSYYVHFRSFNETNYETWLDYISSSILYLILHSWPGDASYVCLFTTIVRQNQLELIPYWKIFLDYNKNQIKDVSSPIISAEIRLIDFFQLDSIFRFLFADQFAHYCNLMVYKYGPKLLPFVSVFHEGIQISLKSLRKQILQDNSLEQTSKTALENQDRISHLFSNEDLQSFSLSFNNIPSDCLALLEYYYPFTLSSFYEDYMFNKTEDLYAIAYELRDLLRLSHSSNEFLSSLQFHIKPERLKLFEELSPTTTGIPYEYYPIEDNYLSTAWNIIESSREELLQPTHEFFEINGHHAMKRGIFLQPTVAELYANESTRVAALLLIAHELGHALCPCGGNLTNREHIADLIALNLILRYQEQQMNLINISFDDIKTFFILYGQSECAHINREIMTVMIKQQNAVGLHLNRVLRGNEAFQAVFNCSSNQRKHATKINSLLSDICAACRDKKNN</sequence>
<proteinExistence type="predicted"/>
<keyword evidence="3" id="KW-1185">Reference proteome</keyword>
<dbReference type="GO" id="GO:0004222">
    <property type="term" value="F:metalloendopeptidase activity"/>
    <property type="evidence" value="ECO:0007669"/>
    <property type="project" value="InterPro"/>
</dbReference>
<dbReference type="EMBL" id="CAJNOR010001522">
    <property type="protein sequence ID" value="CAF1157277.1"/>
    <property type="molecule type" value="Genomic_DNA"/>
</dbReference>
<evidence type="ECO:0000256" key="1">
    <source>
        <dbReference type="SAM" id="Phobius"/>
    </source>
</evidence>
<keyword evidence="1" id="KW-0472">Membrane</keyword>
<dbReference type="InterPro" id="IPR000718">
    <property type="entry name" value="Peptidase_M13"/>
</dbReference>
<dbReference type="AlphaFoldDB" id="A0A814TEV1"/>
<gene>
    <name evidence="2" type="ORF">XAT740_LOCUS21284</name>
</gene>
<dbReference type="PROSITE" id="PS51885">
    <property type="entry name" value="NEPRILYSIN"/>
    <property type="match status" value="1"/>
</dbReference>
<reference evidence="2" key="1">
    <citation type="submission" date="2021-02" db="EMBL/GenBank/DDBJ databases">
        <authorList>
            <person name="Nowell W R."/>
        </authorList>
    </citation>
    <scope>NUCLEOTIDE SEQUENCE</scope>
</reference>
<dbReference type="Gene3D" id="3.40.390.10">
    <property type="entry name" value="Collagenase (Catalytic Domain)"/>
    <property type="match status" value="2"/>
</dbReference>
<dbReference type="SUPFAM" id="SSF55486">
    <property type="entry name" value="Metalloproteases ('zincins'), catalytic domain"/>
    <property type="match status" value="1"/>
</dbReference>
<evidence type="ECO:0000313" key="2">
    <source>
        <dbReference type="EMBL" id="CAF1157277.1"/>
    </source>
</evidence>
<organism evidence="2 3">
    <name type="scientific">Adineta ricciae</name>
    <name type="common">Rotifer</name>
    <dbReference type="NCBI Taxonomy" id="249248"/>
    <lineage>
        <taxon>Eukaryota</taxon>
        <taxon>Metazoa</taxon>
        <taxon>Spiralia</taxon>
        <taxon>Gnathifera</taxon>
        <taxon>Rotifera</taxon>
        <taxon>Eurotatoria</taxon>
        <taxon>Bdelloidea</taxon>
        <taxon>Adinetida</taxon>
        <taxon>Adinetidae</taxon>
        <taxon>Adineta</taxon>
    </lineage>
</organism>
<keyword evidence="1" id="KW-1133">Transmembrane helix</keyword>
<dbReference type="GO" id="GO:0006508">
    <property type="term" value="P:proteolysis"/>
    <property type="evidence" value="ECO:0007669"/>
    <property type="project" value="InterPro"/>
</dbReference>
<keyword evidence="1" id="KW-0812">Transmembrane</keyword>
<feature type="transmembrane region" description="Helical" evidence="1">
    <location>
        <begin position="67"/>
        <end position="87"/>
    </location>
</feature>
<protein>
    <submittedName>
        <fullName evidence="2">Uncharacterized protein</fullName>
    </submittedName>
</protein>
<accession>A0A814TEV1</accession>
<dbReference type="InterPro" id="IPR024079">
    <property type="entry name" value="MetalloPept_cat_dom_sf"/>
</dbReference>
<comment type="caution">
    <text evidence="2">The sequence shown here is derived from an EMBL/GenBank/DDBJ whole genome shotgun (WGS) entry which is preliminary data.</text>
</comment>
<name>A0A814TEV1_ADIRI</name>
<dbReference type="Proteomes" id="UP000663828">
    <property type="component" value="Unassembled WGS sequence"/>
</dbReference>
<evidence type="ECO:0000313" key="3">
    <source>
        <dbReference type="Proteomes" id="UP000663828"/>
    </source>
</evidence>